<protein>
    <recommendedName>
        <fullName evidence="2">ERAP1-like C-terminal domain-containing protein</fullName>
    </recommendedName>
</protein>
<dbReference type="Pfam" id="PF11838">
    <property type="entry name" value="ERAP1_C"/>
    <property type="match status" value="1"/>
</dbReference>
<comment type="similarity">
    <text evidence="1">Belongs to the peptidase M1 family.</text>
</comment>
<evidence type="ECO:0000313" key="4">
    <source>
        <dbReference type="Proteomes" id="UP001444071"/>
    </source>
</evidence>
<proteinExistence type="inferred from homology"/>
<dbReference type="InterPro" id="IPR024571">
    <property type="entry name" value="ERAP1-like_C_dom"/>
</dbReference>
<dbReference type="Gene3D" id="2.60.40.1910">
    <property type="match status" value="1"/>
</dbReference>
<feature type="domain" description="ERAP1-like C-terminal" evidence="2">
    <location>
        <begin position="38"/>
        <end position="87"/>
    </location>
</feature>
<gene>
    <name evidence="3" type="ORF">XENORESO_018579</name>
</gene>
<accession>A0ABV0WIW9</accession>
<dbReference type="PANTHER" id="PTHR11533">
    <property type="entry name" value="PROTEASE M1 ZINC METALLOPROTEASE"/>
    <property type="match status" value="1"/>
</dbReference>
<dbReference type="Proteomes" id="UP001444071">
    <property type="component" value="Unassembled WGS sequence"/>
</dbReference>
<dbReference type="PANTHER" id="PTHR11533:SF174">
    <property type="entry name" value="PUROMYCIN-SENSITIVE AMINOPEPTIDASE-RELATED"/>
    <property type="match status" value="1"/>
</dbReference>
<comment type="caution">
    <text evidence="3">The sequence shown here is derived from an EMBL/GenBank/DDBJ whole genome shotgun (WGS) entry which is preliminary data.</text>
</comment>
<dbReference type="InterPro" id="IPR050344">
    <property type="entry name" value="Peptidase_M1_aminopeptidases"/>
</dbReference>
<evidence type="ECO:0000256" key="1">
    <source>
        <dbReference type="ARBA" id="ARBA00010136"/>
    </source>
</evidence>
<keyword evidence="4" id="KW-1185">Reference proteome</keyword>
<evidence type="ECO:0000259" key="2">
    <source>
        <dbReference type="Pfam" id="PF11838"/>
    </source>
</evidence>
<evidence type="ECO:0000313" key="3">
    <source>
        <dbReference type="EMBL" id="MEQ2268917.1"/>
    </source>
</evidence>
<name>A0ABV0WIW9_9TELE</name>
<organism evidence="3 4">
    <name type="scientific">Xenotaenia resolanae</name>
    <dbReference type="NCBI Taxonomy" id="208358"/>
    <lineage>
        <taxon>Eukaryota</taxon>
        <taxon>Metazoa</taxon>
        <taxon>Chordata</taxon>
        <taxon>Craniata</taxon>
        <taxon>Vertebrata</taxon>
        <taxon>Euteleostomi</taxon>
        <taxon>Actinopterygii</taxon>
        <taxon>Neopterygii</taxon>
        <taxon>Teleostei</taxon>
        <taxon>Neoteleostei</taxon>
        <taxon>Acanthomorphata</taxon>
        <taxon>Ovalentaria</taxon>
        <taxon>Atherinomorphae</taxon>
        <taxon>Cyprinodontiformes</taxon>
        <taxon>Goodeidae</taxon>
        <taxon>Xenotaenia</taxon>
    </lineage>
</organism>
<reference evidence="3 4" key="1">
    <citation type="submission" date="2021-06" db="EMBL/GenBank/DDBJ databases">
        <authorList>
            <person name="Palmer J.M."/>
        </authorList>
    </citation>
    <scope>NUCLEOTIDE SEQUENCE [LARGE SCALE GENOMIC DNA]</scope>
    <source>
        <strain evidence="3 4">XR_2019</strain>
        <tissue evidence="3">Muscle</tissue>
    </source>
</reference>
<dbReference type="EMBL" id="JAHRIM010050708">
    <property type="protein sequence ID" value="MEQ2268917.1"/>
    <property type="molecule type" value="Genomic_DNA"/>
</dbReference>
<sequence>MVPISICTSEDPKCSKLKILLDKAETTVTLSGVGPDQWIKINPGTVGFYRIQYSSSMLESLLPGIRDLSLQPVDRLGLQNDLFSLVRPTDKHIPQSAVCTQKKYTLVV</sequence>